<accession>A0A0R3PCP0</accession>
<sequence length="57" mass="6632">PLVRNDYALGYCSNTPHFIESRNPSLDRNCFFSPVQCMLTPPQKHKQPWVIDSGRRL</sequence>
<reference evidence="1 2" key="2">
    <citation type="submission" date="2018-11" db="EMBL/GenBank/DDBJ databases">
        <authorList>
            <consortium name="Pathogen Informatics"/>
        </authorList>
    </citation>
    <scope>NUCLEOTIDE SEQUENCE [LARGE SCALE GENOMIC DNA]</scope>
    <source>
        <strain evidence="1 2">Costa Rica</strain>
    </source>
</reference>
<evidence type="ECO:0000313" key="1">
    <source>
        <dbReference type="EMBL" id="VDM53197.1"/>
    </source>
</evidence>
<keyword evidence="2" id="KW-1185">Reference proteome</keyword>
<proteinExistence type="predicted"/>
<gene>
    <name evidence="1" type="ORF">ACOC_LOCUS1612</name>
</gene>
<organism evidence="3">
    <name type="scientific">Angiostrongylus costaricensis</name>
    <name type="common">Nematode worm</name>
    <dbReference type="NCBI Taxonomy" id="334426"/>
    <lineage>
        <taxon>Eukaryota</taxon>
        <taxon>Metazoa</taxon>
        <taxon>Ecdysozoa</taxon>
        <taxon>Nematoda</taxon>
        <taxon>Chromadorea</taxon>
        <taxon>Rhabditida</taxon>
        <taxon>Rhabditina</taxon>
        <taxon>Rhabditomorpha</taxon>
        <taxon>Strongyloidea</taxon>
        <taxon>Metastrongylidae</taxon>
        <taxon>Angiostrongylus</taxon>
    </lineage>
</organism>
<evidence type="ECO:0000313" key="2">
    <source>
        <dbReference type="Proteomes" id="UP000267027"/>
    </source>
</evidence>
<name>A0A0R3PCP0_ANGCS</name>
<dbReference type="AlphaFoldDB" id="A0A0R3PCP0"/>
<reference evidence="3" key="1">
    <citation type="submission" date="2017-02" db="UniProtKB">
        <authorList>
            <consortium name="WormBaseParasite"/>
        </authorList>
    </citation>
    <scope>IDENTIFICATION</scope>
</reference>
<dbReference type="OrthoDB" id="5823017at2759"/>
<evidence type="ECO:0000313" key="3">
    <source>
        <dbReference type="WBParaSite" id="ACOC_0000161101-mRNA-1"/>
    </source>
</evidence>
<protein>
    <submittedName>
        <fullName evidence="3">Methyltransferase</fullName>
    </submittedName>
</protein>
<dbReference type="EMBL" id="UYYA01000252">
    <property type="protein sequence ID" value="VDM53197.1"/>
    <property type="molecule type" value="Genomic_DNA"/>
</dbReference>
<dbReference type="Proteomes" id="UP000267027">
    <property type="component" value="Unassembled WGS sequence"/>
</dbReference>
<dbReference type="WBParaSite" id="ACOC_0000161101-mRNA-1">
    <property type="protein sequence ID" value="ACOC_0000161101-mRNA-1"/>
    <property type="gene ID" value="ACOC_0000161101"/>
</dbReference>